<name>A0AAN4ZQE5_9BILA</name>
<evidence type="ECO:0000256" key="1">
    <source>
        <dbReference type="SAM" id="MobiDB-lite"/>
    </source>
</evidence>
<dbReference type="AlphaFoldDB" id="A0AAN4ZQE5"/>
<dbReference type="Proteomes" id="UP001328107">
    <property type="component" value="Unassembled WGS sequence"/>
</dbReference>
<feature type="region of interest" description="Disordered" evidence="1">
    <location>
        <begin position="440"/>
        <end position="569"/>
    </location>
</feature>
<dbReference type="EMBL" id="BTRK01000003">
    <property type="protein sequence ID" value="GMR42868.1"/>
    <property type="molecule type" value="Genomic_DNA"/>
</dbReference>
<reference evidence="3" key="1">
    <citation type="submission" date="2022-10" db="EMBL/GenBank/DDBJ databases">
        <title>Genome assembly of Pristionchus species.</title>
        <authorList>
            <person name="Yoshida K."/>
            <person name="Sommer R.J."/>
        </authorList>
    </citation>
    <scope>NUCLEOTIDE SEQUENCE [LARGE SCALE GENOMIC DNA]</scope>
    <source>
        <strain evidence="3">RS5460</strain>
    </source>
</reference>
<organism evidence="2 3">
    <name type="scientific">Pristionchus mayeri</name>
    <dbReference type="NCBI Taxonomy" id="1317129"/>
    <lineage>
        <taxon>Eukaryota</taxon>
        <taxon>Metazoa</taxon>
        <taxon>Ecdysozoa</taxon>
        <taxon>Nematoda</taxon>
        <taxon>Chromadorea</taxon>
        <taxon>Rhabditida</taxon>
        <taxon>Rhabditina</taxon>
        <taxon>Diplogasteromorpha</taxon>
        <taxon>Diplogasteroidea</taxon>
        <taxon>Neodiplogasteridae</taxon>
        <taxon>Pristionchus</taxon>
    </lineage>
</organism>
<feature type="region of interest" description="Disordered" evidence="1">
    <location>
        <begin position="810"/>
        <end position="837"/>
    </location>
</feature>
<proteinExistence type="predicted"/>
<protein>
    <submittedName>
        <fullName evidence="2">Uncharacterized protein</fullName>
    </submittedName>
</protein>
<keyword evidence="3" id="KW-1185">Reference proteome</keyword>
<accession>A0AAN4ZQE5</accession>
<feature type="compositionally biased region" description="Polar residues" evidence="1">
    <location>
        <begin position="452"/>
        <end position="475"/>
    </location>
</feature>
<feature type="compositionally biased region" description="Polar residues" evidence="1">
    <location>
        <begin position="26"/>
        <end position="43"/>
    </location>
</feature>
<comment type="caution">
    <text evidence="2">The sequence shown here is derived from an EMBL/GenBank/DDBJ whole genome shotgun (WGS) entry which is preliminary data.</text>
</comment>
<feature type="compositionally biased region" description="Basic and acidic residues" evidence="1">
    <location>
        <begin position="518"/>
        <end position="534"/>
    </location>
</feature>
<evidence type="ECO:0000313" key="2">
    <source>
        <dbReference type="EMBL" id="GMR42868.1"/>
    </source>
</evidence>
<evidence type="ECO:0000313" key="3">
    <source>
        <dbReference type="Proteomes" id="UP001328107"/>
    </source>
</evidence>
<feature type="compositionally biased region" description="Polar residues" evidence="1">
    <location>
        <begin position="1"/>
        <end position="12"/>
    </location>
</feature>
<gene>
    <name evidence="2" type="ORF">PMAYCL1PPCAC_13063</name>
</gene>
<feature type="non-terminal residue" evidence="2">
    <location>
        <position position="1"/>
    </location>
</feature>
<sequence length="837" mass="93689">RLTRTSMPTTNPVEECEEKQRERKMSSSSTSEPRMRTRSFTQDGKTRIERVYVGDKMDNQLKKLNLIKKLMPRDNSSLFRAVCEQISSVQTDHEELRVLVEQILKPITQRYFNRGEDVHTSKYDRDKEIFEILADITSSRIKVYRFAAEEPDVYEAAEIEDDRVIQVCETTERGVYDSVYSNDTHEALAISQSIAYQSLYQEVFGYKREKIDAMIKYIHEDDDEHSHTTVDKISMSIDYHMRVNGGIGENKKPQFPYCVCKAMDPSRYFNIEDSIHQKKAKDSAQAQANSRAVKFGMGAWCQARDGIQIRKAIVVWNPDREHRIVQFDDGKCRTYEVSDLRPLPSTSHHWMAAPMNGAGRGPQPLAFLPGCMPCPFPPPYQYNVHNVQQPPQGMQMPMEGPPSLFPPPPPFPFSPPFMPGPQQQFFPQQNEMMGVQQPMQQLQPPLPRESESSIGVSPAPSSMDNSSVFPATPLSSRKGEERQRHREAKTRALSVELADSPIPARQKKSDLTWYRKTHQMEEDEKRRGGRRATEGDAVGEMNRPLQPKQERFSTCGSVPEDESPTLPSLDVPTQQMQQLQIGAAAAAEAAAKRAKLPSLLPLPQQQHYSSSEWTGSDTVFKDGEGSNSQLNISNNPDVSLFIPSSAPPFAAPENVYFSPVNDTTTLEVPHFSFDEFPMVNKEADFSKNPTGGDLPDTPTTRFFYNLGLSHFRQHNLMYSAIQPPLAQDVPMPPLFCNSPAIPANTPAVFQYNNMPAFAFAHSAAPPNTPMPLSAAAVGPLQHPLYSQYAYPGVEGMPAWPGYPPAGCAGGQPMEQGSVPSPSPLMHSGSGQVFFPNQ</sequence>
<feature type="region of interest" description="Disordered" evidence="1">
    <location>
        <begin position="1"/>
        <end position="43"/>
    </location>
</feature>
<feature type="compositionally biased region" description="Polar residues" evidence="1">
    <location>
        <begin position="828"/>
        <end position="837"/>
    </location>
</feature>